<sequence>MSAPVILTVTRSFAVPAARVFDAWLDPADAARFLFATPDGEMIRCDIDARVGGEFTLTERRPAGDAEHRGRYVEIERPHRLVFLFSADPAGEGAWTRVTIEIAAAPGGCTLTLTHEMDPRWAAYEAQTRKGWTTILESLARILENRNG</sequence>
<feature type="domain" description="Activator of Hsp90 ATPase homologue 1/2-like C-terminal" evidence="2">
    <location>
        <begin position="15"/>
        <end position="144"/>
    </location>
</feature>
<evidence type="ECO:0000313" key="3">
    <source>
        <dbReference type="EMBL" id="MDT8760793.1"/>
    </source>
</evidence>
<dbReference type="EMBL" id="JALMLT010000005">
    <property type="protein sequence ID" value="MDT8760793.1"/>
    <property type="molecule type" value="Genomic_DNA"/>
</dbReference>
<dbReference type="Pfam" id="PF08327">
    <property type="entry name" value="AHSA1"/>
    <property type="match status" value="1"/>
</dbReference>
<protein>
    <submittedName>
        <fullName evidence="3">SRPBCC domain-containing protein</fullName>
    </submittedName>
</protein>
<name>A0ABU3N8V0_9SPHN</name>
<reference evidence="3" key="1">
    <citation type="submission" date="2022-04" db="EMBL/GenBank/DDBJ databases">
        <title>Tomato heritable bacteria conferring resistance against bacterial wilt.</title>
        <authorList>
            <person name="Yin J."/>
        </authorList>
    </citation>
    <scope>NUCLEOTIDE SEQUENCE</scope>
    <source>
        <strain evidence="3">Cra20</strain>
    </source>
</reference>
<organism evidence="3">
    <name type="scientific">Sphingomonas psychrotolerans</name>
    <dbReference type="NCBI Taxonomy" id="1327635"/>
    <lineage>
        <taxon>Bacteria</taxon>
        <taxon>Pseudomonadati</taxon>
        <taxon>Pseudomonadota</taxon>
        <taxon>Alphaproteobacteria</taxon>
        <taxon>Sphingomonadales</taxon>
        <taxon>Sphingomonadaceae</taxon>
        <taxon>Sphingomonas</taxon>
    </lineage>
</organism>
<comment type="caution">
    <text evidence="3">The sequence shown here is derived from an EMBL/GenBank/DDBJ whole genome shotgun (WGS) entry which is preliminary data.</text>
</comment>
<evidence type="ECO:0000256" key="1">
    <source>
        <dbReference type="ARBA" id="ARBA00006817"/>
    </source>
</evidence>
<accession>A0ABU3N8V0</accession>
<evidence type="ECO:0000259" key="2">
    <source>
        <dbReference type="Pfam" id="PF08327"/>
    </source>
</evidence>
<proteinExistence type="inferred from homology"/>
<dbReference type="InterPro" id="IPR013538">
    <property type="entry name" value="ASHA1/2-like_C"/>
</dbReference>
<gene>
    <name evidence="3" type="ORF">MZO42_18990</name>
</gene>
<dbReference type="SUPFAM" id="SSF55961">
    <property type="entry name" value="Bet v1-like"/>
    <property type="match status" value="1"/>
</dbReference>
<dbReference type="InterPro" id="IPR023393">
    <property type="entry name" value="START-like_dom_sf"/>
</dbReference>
<dbReference type="Gene3D" id="3.30.530.20">
    <property type="match status" value="1"/>
</dbReference>
<comment type="similarity">
    <text evidence="1">Belongs to the AHA1 family.</text>
</comment>
<dbReference type="CDD" id="cd07814">
    <property type="entry name" value="SRPBCC_CalC_Aha1-like"/>
    <property type="match status" value="1"/>
</dbReference>